<dbReference type="PANTHER" id="PTHR43179">
    <property type="entry name" value="RHAMNOSYLTRANSFERASE WBBL"/>
    <property type="match status" value="1"/>
</dbReference>
<sequence>MPISAADLGFMIDRGTGLVRRGLASLRTRGLRASWQRVLKQLRPVPAAQRVELFRPEPGPFAPFTVPGAAEPVASIVIPVYDQLEHTLECLRALAAHPPKVAVEIIVVDDGSTDATADCLPRVGQLRYLRRSANGGFIAACNDGAAAARGEYLVFLNNDTVPQPGWLDALLATFEDHPDTGLAGAQLLYPDGRLQEAGGIVFADGSGWNYGRFEAADAPPFAHPREVDYCSGAAIALPTELFRTLGGFDTRYAPAYYEDTDLAFAVRAHGLKVRYQPASRVLHLEGATSGTDTASGAKAHQVRNRAVFAAKWAQALQAQPVAGSDPRAAALSHYPRQVLVIDSLTPRPDRDSGSLRLVNLLKLLRDEGAHVVFMPADRGFDGAYTRALQQAGVEAWHAPYAAAFPAWLREHGHRFDTVLVCRHYVMRGMLTLLRRHAPQARLVFDTVDLHYLREQRAARVNDDPRAHRTAARTRALELDVIARSDATLVVSEAERELLAVDAPGADVHVLSNLHAPGAAGLPFAQRRDVMFVGGFRHPPNVDAVCWFVREVWPLVRRSEPALAFHCIGGDVPEAVRCLGDLPGVHVHGHVPDLAPWLAGIRVSVAPLRYGAGVKGKVNQSMAHGVPVVATGCAVEGMHLTDGVDVMVADAPDRFAEAVLALHRDGDLWHRLADNGRLNVERHFSATAARDVVQRVLLRRD</sequence>
<dbReference type="STRING" id="913325.N799_02600"/>
<dbReference type="SUPFAM" id="SSF53448">
    <property type="entry name" value="Nucleotide-diphospho-sugar transferases"/>
    <property type="match status" value="1"/>
</dbReference>
<dbReference type="GO" id="GO:0016740">
    <property type="term" value="F:transferase activity"/>
    <property type="evidence" value="ECO:0007669"/>
    <property type="project" value="UniProtKB-KW"/>
</dbReference>
<dbReference type="Gene3D" id="3.40.50.2000">
    <property type="entry name" value="Glycogen Phosphorylase B"/>
    <property type="match status" value="2"/>
</dbReference>
<accession>A0A0A0F226</accession>
<dbReference type="EMBL" id="AVPT01000010">
    <property type="protein sequence ID" value="KGM56625.1"/>
    <property type="molecule type" value="Genomic_DNA"/>
</dbReference>
<dbReference type="CDD" id="cd03801">
    <property type="entry name" value="GT4_PimA-like"/>
    <property type="match status" value="1"/>
</dbReference>
<dbReference type="OrthoDB" id="9807209at2"/>
<keyword evidence="2" id="KW-0808">Transferase</keyword>
<evidence type="ECO:0000259" key="1">
    <source>
        <dbReference type="Pfam" id="PF00535"/>
    </source>
</evidence>
<comment type="caution">
    <text evidence="2">The sequence shown here is derived from an EMBL/GenBank/DDBJ whole genome shotgun (WGS) entry which is preliminary data.</text>
</comment>
<dbReference type="eggNOG" id="COG1216">
    <property type="taxonomic scope" value="Bacteria"/>
</dbReference>
<name>A0A0A0F226_9GAMM</name>
<dbReference type="eggNOG" id="COG0438">
    <property type="taxonomic scope" value="Bacteria"/>
</dbReference>
<dbReference type="InterPro" id="IPR001173">
    <property type="entry name" value="Glyco_trans_2-like"/>
</dbReference>
<dbReference type="Pfam" id="PF00535">
    <property type="entry name" value="Glycos_transf_2"/>
    <property type="match status" value="1"/>
</dbReference>
<dbReference type="Proteomes" id="UP000029989">
    <property type="component" value="Unassembled WGS sequence"/>
</dbReference>
<feature type="domain" description="Glycosyltransferase 2-like" evidence="1">
    <location>
        <begin position="75"/>
        <end position="199"/>
    </location>
</feature>
<gene>
    <name evidence="2" type="ORF">N799_02600</name>
</gene>
<dbReference type="RefSeq" id="WP_036209936.1">
    <property type="nucleotide sequence ID" value="NZ_AVPT01000010.1"/>
</dbReference>
<evidence type="ECO:0000313" key="3">
    <source>
        <dbReference type="Proteomes" id="UP000029989"/>
    </source>
</evidence>
<keyword evidence="3" id="KW-1185">Reference proteome</keyword>
<organism evidence="2 3">
    <name type="scientific">Lysobacter arseniciresistens ZS79</name>
    <dbReference type="NCBI Taxonomy" id="913325"/>
    <lineage>
        <taxon>Bacteria</taxon>
        <taxon>Pseudomonadati</taxon>
        <taxon>Pseudomonadota</taxon>
        <taxon>Gammaproteobacteria</taxon>
        <taxon>Lysobacterales</taxon>
        <taxon>Lysobacteraceae</taxon>
        <taxon>Novilysobacter</taxon>
    </lineage>
</organism>
<dbReference type="CDD" id="cd04186">
    <property type="entry name" value="GT_2_like_c"/>
    <property type="match status" value="1"/>
</dbReference>
<dbReference type="SUPFAM" id="SSF53756">
    <property type="entry name" value="UDP-Glycosyltransferase/glycogen phosphorylase"/>
    <property type="match status" value="1"/>
</dbReference>
<dbReference type="PANTHER" id="PTHR43179:SF7">
    <property type="entry name" value="RHAMNOSYLTRANSFERASE WBBL"/>
    <property type="match status" value="1"/>
</dbReference>
<reference evidence="2 3" key="1">
    <citation type="journal article" date="2015" name="Stand. Genomic Sci.">
        <title>Genomic information of the arsenic-resistant bacterium Lysobacter arseniciresistens type strain ZS79(T) and comparison of Lysobacter draft genomes.</title>
        <authorList>
            <person name="Liu L."/>
            <person name="Zhang S."/>
            <person name="Luo M."/>
            <person name="Wang G."/>
        </authorList>
    </citation>
    <scope>NUCLEOTIDE SEQUENCE [LARGE SCALE GENOMIC DNA]</scope>
    <source>
        <strain evidence="2 3">ZS79</strain>
    </source>
</reference>
<dbReference type="Gene3D" id="3.90.550.10">
    <property type="entry name" value="Spore Coat Polysaccharide Biosynthesis Protein SpsA, Chain A"/>
    <property type="match status" value="1"/>
</dbReference>
<dbReference type="Pfam" id="PF13692">
    <property type="entry name" value="Glyco_trans_1_4"/>
    <property type="match status" value="1"/>
</dbReference>
<protein>
    <submittedName>
        <fullName evidence="2">Glycosyl transferase</fullName>
    </submittedName>
</protein>
<dbReference type="AlphaFoldDB" id="A0A0A0F226"/>
<dbReference type="InterPro" id="IPR029044">
    <property type="entry name" value="Nucleotide-diphossugar_trans"/>
</dbReference>
<proteinExistence type="predicted"/>
<evidence type="ECO:0000313" key="2">
    <source>
        <dbReference type="EMBL" id="KGM56625.1"/>
    </source>
</evidence>